<dbReference type="InterPro" id="IPR014296">
    <property type="entry name" value="RNA_pol_sigma-M_bacilli"/>
</dbReference>
<gene>
    <name evidence="8" type="ORF">GH741_01670</name>
</gene>
<dbReference type="PANTHER" id="PTHR43133">
    <property type="entry name" value="RNA POLYMERASE ECF-TYPE SIGMA FACTO"/>
    <property type="match status" value="1"/>
</dbReference>
<protein>
    <submittedName>
        <fullName evidence="8">Sigma-70 family RNA polymerase sigma factor</fullName>
    </submittedName>
</protein>
<dbReference type="CDD" id="cd06171">
    <property type="entry name" value="Sigma70_r4"/>
    <property type="match status" value="1"/>
</dbReference>
<keyword evidence="2" id="KW-0805">Transcription regulation</keyword>
<dbReference type="GO" id="GO:0003677">
    <property type="term" value="F:DNA binding"/>
    <property type="evidence" value="ECO:0007669"/>
    <property type="project" value="UniProtKB-KW"/>
</dbReference>
<evidence type="ECO:0000313" key="9">
    <source>
        <dbReference type="Proteomes" id="UP000799092"/>
    </source>
</evidence>
<keyword evidence="9" id="KW-1185">Reference proteome</keyword>
<dbReference type="RefSeq" id="WP_153735048.1">
    <property type="nucleotide sequence ID" value="NZ_WJNG01000002.1"/>
</dbReference>
<evidence type="ECO:0000313" key="8">
    <source>
        <dbReference type="EMBL" id="MRH41379.1"/>
    </source>
</evidence>
<accession>A0A6A8DBZ5</accession>
<dbReference type="InterPro" id="IPR013249">
    <property type="entry name" value="RNA_pol_sigma70_r4_t2"/>
</dbReference>
<keyword evidence="3" id="KW-0731">Sigma factor</keyword>
<dbReference type="Gene3D" id="1.10.1740.10">
    <property type="match status" value="1"/>
</dbReference>
<dbReference type="SUPFAM" id="SSF88659">
    <property type="entry name" value="Sigma3 and sigma4 domains of RNA polymerase sigma factors"/>
    <property type="match status" value="1"/>
</dbReference>
<organism evidence="8 9">
    <name type="scientific">Aquibacillus halophilus</name>
    <dbReference type="NCBI Taxonomy" id="930132"/>
    <lineage>
        <taxon>Bacteria</taxon>
        <taxon>Bacillati</taxon>
        <taxon>Bacillota</taxon>
        <taxon>Bacilli</taxon>
        <taxon>Bacillales</taxon>
        <taxon>Bacillaceae</taxon>
        <taxon>Aquibacillus</taxon>
    </lineage>
</organism>
<reference evidence="8" key="1">
    <citation type="submission" date="2019-11" db="EMBL/GenBank/DDBJ databases">
        <authorList>
            <person name="Li J."/>
        </authorList>
    </citation>
    <scope>NUCLEOTIDE SEQUENCE</scope>
    <source>
        <strain evidence="8">B6B</strain>
    </source>
</reference>
<dbReference type="NCBIfam" id="TIGR02937">
    <property type="entry name" value="sigma70-ECF"/>
    <property type="match status" value="1"/>
</dbReference>
<dbReference type="Pfam" id="PF08281">
    <property type="entry name" value="Sigma70_r4_2"/>
    <property type="match status" value="1"/>
</dbReference>
<evidence type="ECO:0000259" key="7">
    <source>
        <dbReference type="Pfam" id="PF08281"/>
    </source>
</evidence>
<evidence type="ECO:0000256" key="5">
    <source>
        <dbReference type="ARBA" id="ARBA00023163"/>
    </source>
</evidence>
<keyword evidence="4" id="KW-0238">DNA-binding</keyword>
<dbReference type="InterPro" id="IPR039425">
    <property type="entry name" value="RNA_pol_sigma-70-like"/>
</dbReference>
<dbReference type="InterPro" id="IPR013325">
    <property type="entry name" value="RNA_pol_sigma_r2"/>
</dbReference>
<dbReference type="OrthoDB" id="9795666at2"/>
<sequence>MKENIDSIYNMYFQDIYRFLISLCHDHHTAEDLVQETFFRAHLNIENYNGETVKSWLFSVAYRVFIDYYRKHKRVVVKEQSFFSNIFDKKKVLLDSLITKEEINEIVSLLETLPEKHRYAVLLHDFHGLSQAEAAEVMNVQQSHFKVLLFRGRQAIRRRKVEENER</sequence>
<dbReference type="InterPro" id="IPR007627">
    <property type="entry name" value="RNA_pol_sigma70_r2"/>
</dbReference>
<dbReference type="Proteomes" id="UP000799092">
    <property type="component" value="Unassembled WGS sequence"/>
</dbReference>
<dbReference type="AlphaFoldDB" id="A0A6A8DBZ5"/>
<dbReference type="PANTHER" id="PTHR43133:SF52">
    <property type="entry name" value="ECF RNA POLYMERASE SIGMA FACTOR SIGL"/>
    <property type="match status" value="1"/>
</dbReference>
<dbReference type="InterPro" id="IPR036388">
    <property type="entry name" value="WH-like_DNA-bd_sf"/>
</dbReference>
<evidence type="ECO:0000256" key="4">
    <source>
        <dbReference type="ARBA" id="ARBA00023125"/>
    </source>
</evidence>
<comment type="caution">
    <text evidence="8">The sequence shown here is derived from an EMBL/GenBank/DDBJ whole genome shotgun (WGS) entry which is preliminary data.</text>
</comment>
<comment type="similarity">
    <text evidence="1">Belongs to the sigma-70 factor family. ECF subfamily.</text>
</comment>
<dbReference type="InterPro" id="IPR013324">
    <property type="entry name" value="RNA_pol_sigma_r3/r4-like"/>
</dbReference>
<dbReference type="EMBL" id="WJNG01000002">
    <property type="protein sequence ID" value="MRH41379.1"/>
    <property type="molecule type" value="Genomic_DNA"/>
</dbReference>
<dbReference type="GO" id="GO:0016987">
    <property type="term" value="F:sigma factor activity"/>
    <property type="evidence" value="ECO:0007669"/>
    <property type="project" value="UniProtKB-KW"/>
</dbReference>
<dbReference type="Pfam" id="PF04542">
    <property type="entry name" value="Sigma70_r2"/>
    <property type="match status" value="1"/>
</dbReference>
<dbReference type="Gene3D" id="1.10.10.10">
    <property type="entry name" value="Winged helix-like DNA-binding domain superfamily/Winged helix DNA-binding domain"/>
    <property type="match status" value="1"/>
</dbReference>
<dbReference type="InterPro" id="IPR014284">
    <property type="entry name" value="RNA_pol_sigma-70_dom"/>
</dbReference>
<evidence type="ECO:0000256" key="3">
    <source>
        <dbReference type="ARBA" id="ARBA00023082"/>
    </source>
</evidence>
<dbReference type="SUPFAM" id="SSF88946">
    <property type="entry name" value="Sigma2 domain of RNA polymerase sigma factors"/>
    <property type="match status" value="1"/>
</dbReference>
<dbReference type="NCBIfam" id="TIGR02950">
    <property type="entry name" value="SigM_subfam"/>
    <property type="match status" value="1"/>
</dbReference>
<feature type="domain" description="RNA polymerase sigma factor 70 region 4 type 2" evidence="7">
    <location>
        <begin position="104"/>
        <end position="155"/>
    </location>
</feature>
<feature type="domain" description="RNA polymerase sigma-70 region 2" evidence="6">
    <location>
        <begin position="9"/>
        <end position="74"/>
    </location>
</feature>
<proteinExistence type="inferred from homology"/>
<name>A0A6A8DBZ5_9BACI</name>
<evidence type="ECO:0000259" key="6">
    <source>
        <dbReference type="Pfam" id="PF04542"/>
    </source>
</evidence>
<dbReference type="GO" id="GO:0006352">
    <property type="term" value="P:DNA-templated transcription initiation"/>
    <property type="evidence" value="ECO:0007669"/>
    <property type="project" value="InterPro"/>
</dbReference>
<keyword evidence="5" id="KW-0804">Transcription</keyword>
<evidence type="ECO:0000256" key="2">
    <source>
        <dbReference type="ARBA" id="ARBA00023015"/>
    </source>
</evidence>
<evidence type="ECO:0000256" key="1">
    <source>
        <dbReference type="ARBA" id="ARBA00010641"/>
    </source>
</evidence>